<dbReference type="EMBL" id="AUSU01000540">
    <property type="protein sequence ID" value="EPS73157.1"/>
    <property type="molecule type" value="Genomic_DNA"/>
</dbReference>
<proteinExistence type="predicted"/>
<organism evidence="1 2">
    <name type="scientific">Genlisea aurea</name>
    <dbReference type="NCBI Taxonomy" id="192259"/>
    <lineage>
        <taxon>Eukaryota</taxon>
        <taxon>Viridiplantae</taxon>
        <taxon>Streptophyta</taxon>
        <taxon>Embryophyta</taxon>
        <taxon>Tracheophyta</taxon>
        <taxon>Spermatophyta</taxon>
        <taxon>Magnoliopsida</taxon>
        <taxon>eudicotyledons</taxon>
        <taxon>Gunneridae</taxon>
        <taxon>Pentapetalae</taxon>
        <taxon>asterids</taxon>
        <taxon>lamiids</taxon>
        <taxon>Lamiales</taxon>
        <taxon>Lentibulariaceae</taxon>
        <taxon>Genlisea</taxon>
    </lineage>
</organism>
<dbReference type="OrthoDB" id="686565at2759"/>
<sequence length="52" mass="5638">GSPQSSVELVSKSMSDRILGKYFDTSEFGFDYGQSALWSPVNPRLASFCSSA</sequence>
<protein>
    <submittedName>
        <fullName evidence="1">Uncharacterized protein</fullName>
    </submittedName>
</protein>
<dbReference type="AlphaFoldDB" id="S8EKL7"/>
<keyword evidence="2" id="KW-1185">Reference proteome</keyword>
<dbReference type="PANTHER" id="PTHR34287:SF2">
    <property type="match status" value="1"/>
</dbReference>
<gene>
    <name evidence="1" type="ORF">M569_01599</name>
</gene>
<dbReference type="Proteomes" id="UP000015453">
    <property type="component" value="Unassembled WGS sequence"/>
</dbReference>
<feature type="non-terminal residue" evidence="1">
    <location>
        <position position="52"/>
    </location>
</feature>
<accession>S8EKL7</accession>
<dbReference type="PANTHER" id="PTHR34287">
    <property type="entry name" value="OS06G0551500 PROTEIN-RELATED"/>
    <property type="match status" value="1"/>
</dbReference>
<evidence type="ECO:0000313" key="1">
    <source>
        <dbReference type="EMBL" id="EPS73157.1"/>
    </source>
</evidence>
<name>S8EKL7_9LAMI</name>
<comment type="caution">
    <text evidence="1">The sequence shown here is derived from an EMBL/GenBank/DDBJ whole genome shotgun (WGS) entry which is preliminary data.</text>
</comment>
<reference evidence="1 2" key="1">
    <citation type="journal article" date="2013" name="BMC Genomics">
        <title>The miniature genome of a carnivorous plant Genlisea aurea contains a low number of genes and short non-coding sequences.</title>
        <authorList>
            <person name="Leushkin E.V."/>
            <person name="Sutormin R.A."/>
            <person name="Nabieva E.R."/>
            <person name="Penin A.A."/>
            <person name="Kondrashov A.S."/>
            <person name="Logacheva M.D."/>
        </authorList>
    </citation>
    <scope>NUCLEOTIDE SEQUENCE [LARGE SCALE GENOMIC DNA]</scope>
</reference>
<evidence type="ECO:0000313" key="2">
    <source>
        <dbReference type="Proteomes" id="UP000015453"/>
    </source>
</evidence>
<feature type="non-terminal residue" evidence="1">
    <location>
        <position position="1"/>
    </location>
</feature>